<dbReference type="SUPFAM" id="SSF52096">
    <property type="entry name" value="ClpP/crotonase"/>
    <property type="match status" value="1"/>
</dbReference>
<comment type="caution">
    <text evidence="4">The sequence shown here is derived from an EMBL/GenBank/DDBJ whole genome shotgun (WGS) entry which is preliminary data.</text>
</comment>
<name>A0A562SK56_9BACT</name>
<dbReference type="InterPro" id="IPR029045">
    <property type="entry name" value="ClpP/crotonase-like_dom_sf"/>
</dbReference>
<dbReference type="GO" id="GO:0008236">
    <property type="term" value="F:serine-type peptidase activity"/>
    <property type="evidence" value="ECO:0007669"/>
    <property type="project" value="InterPro"/>
</dbReference>
<sequence length="502" mass="57630">MKNIGFIGLALLSYALTSCSATGSIGYTPERKYSPDQLKEDVQVMEQTLKENHPSLYWYSTQEEVDASFQKAYARLTDSLNEIQFRTVIAETIFPIRCGHTSVRFSKNYYRYTDGRRQKTFPLIAKVIDDSSLVVTTNINRRDQLIRTGTPLRSINGLQAKKIIDTLLPLVSIDGNAKNFSYQNISNNFSTYYNMRFGLQDKYTVVFVNDKGIEQQRSIDLYDPAKDTIRRRPVNFNAPPPQQQPSREQELSDRQRRLQRIRSFSIDSTGTYATLRISSFSTALSKHFLKASFRTLKKKNIKHLVIDVRNNGGGLIKSSLYLTRLVSNEPFSFTDSIYSVTHKLRSDARISRRFIFNLGLFFLNRKYNDSMYMFRFFHNKQYQPLPQHFNGHVYIVTGGYSFSATTLFASAVKGKENVTIVGEETGGGYYGNNGVFIPEMILPNSKLRVRLPLYRIVNNKNYPKDGHGVLPDVEVKASAESIRLNRDPKMDKVINLIMQRKD</sequence>
<dbReference type="GO" id="GO:0004175">
    <property type="term" value="F:endopeptidase activity"/>
    <property type="evidence" value="ECO:0007669"/>
    <property type="project" value="TreeGrafter"/>
</dbReference>
<dbReference type="PROSITE" id="PS51257">
    <property type="entry name" value="PROKAR_LIPOPROTEIN"/>
    <property type="match status" value="1"/>
</dbReference>
<dbReference type="SMART" id="SM00245">
    <property type="entry name" value="TSPc"/>
    <property type="match status" value="1"/>
</dbReference>
<feature type="chain" id="PRO_5021859721" evidence="2">
    <location>
        <begin position="24"/>
        <end position="502"/>
    </location>
</feature>
<dbReference type="EMBL" id="VLLE01000004">
    <property type="protein sequence ID" value="TWI81647.1"/>
    <property type="molecule type" value="Genomic_DNA"/>
</dbReference>
<evidence type="ECO:0000259" key="3">
    <source>
        <dbReference type="SMART" id="SM00245"/>
    </source>
</evidence>
<dbReference type="PANTHER" id="PTHR32060:SF22">
    <property type="entry name" value="CARBOXYL-TERMINAL-PROCESSING PEPTIDASE 3, CHLOROPLASTIC"/>
    <property type="match status" value="1"/>
</dbReference>
<evidence type="ECO:0000313" key="4">
    <source>
        <dbReference type="EMBL" id="TWI81647.1"/>
    </source>
</evidence>
<dbReference type="OrthoDB" id="5480566at2"/>
<dbReference type="AlphaFoldDB" id="A0A562SK56"/>
<dbReference type="GO" id="GO:0006508">
    <property type="term" value="P:proteolysis"/>
    <property type="evidence" value="ECO:0007669"/>
    <property type="project" value="InterPro"/>
</dbReference>
<evidence type="ECO:0000256" key="1">
    <source>
        <dbReference type="SAM" id="MobiDB-lite"/>
    </source>
</evidence>
<reference evidence="4 5" key="1">
    <citation type="journal article" date="2015" name="Stand. Genomic Sci.">
        <title>Genomic Encyclopedia of Bacterial and Archaeal Type Strains, Phase III: the genomes of soil and plant-associated and newly described type strains.</title>
        <authorList>
            <person name="Whitman W.B."/>
            <person name="Woyke T."/>
            <person name="Klenk H.P."/>
            <person name="Zhou Y."/>
            <person name="Lilburn T.G."/>
            <person name="Beck B.J."/>
            <person name="De Vos P."/>
            <person name="Vandamme P."/>
            <person name="Eisen J.A."/>
            <person name="Garrity G."/>
            <person name="Hugenholtz P."/>
            <person name="Kyrpides N.C."/>
        </authorList>
    </citation>
    <scope>NUCLEOTIDE SEQUENCE [LARGE SCALE GENOMIC DNA]</scope>
    <source>
        <strain evidence="4 5">CGMCC 1.7271</strain>
    </source>
</reference>
<feature type="signal peptide" evidence="2">
    <location>
        <begin position="1"/>
        <end position="23"/>
    </location>
</feature>
<evidence type="ECO:0000313" key="5">
    <source>
        <dbReference type="Proteomes" id="UP000316167"/>
    </source>
</evidence>
<gene>
    <name evidence="4" type="ORF">IQ13_2665</name>
</gene>
<dbReference type="RefSeq" id="WP_144886833.1">
    <property type="nucleotide sequence ID" value="NZ_VLLE01000004.1"/>
</dbReference>
<dbReference type="PANTHER" id="PTHR32060">
    <property type="entry name" value="TAIL-SPECIFIC PROTEASE"/>
    <property type="match status" value="1"/>
</dbReference>
<feature type="domain" description="Tail specific protease" evidence="3">
    <location>
        <begin position="244"/>
        <end position="476"/>
    </location>
</feature>
<dbReference type="Pfam" id="PF03572">
    <property type="entry name" value="Peptidase_S41"/>
    <property type="match status" value="1"/>
</dbReference>
<keyword evidence="5" id="KW-1185">Reference proteome</keyword>
<organism evidence="4 5">
    <name type="scientific">Lacibacter cauensis</name>
    <dbReference type="NCBI Taxonomy" id="510947"/>
    <lineage>
        <taxon>Bacteria</taxon>
        <taxon>Pseudomonadati</taxon>
        <taxon>Bacteroidota</taxon>
        <taxon>Chitinophagia</taxon>
        <taxon>Chitinophagales</taxon>
        <taxon>Chitinophagaceae</taxon>
        <taxon>Lacibacter</taxon>
    </lineage>
</organism>
<protein>
    <submittedName>
        <fullName evidence="4">Peptidase S41-like protein</fullName>
    </submittedName>
</protein>
<dbReference type="Proteomes" id="UP000316167">
    <property type="component" value="Unassembled WGS sequence"/>
</dbReference>
<feature type="region of interest" description="Disordered" evidence="1">
    <location>
        <begin position="231"/>
        <end position="253"/>
    </location>
</feature>
<dbReference type="InterPro" id="IPR005151">
    <property type="entry name" value="Tail-specific_protease"/>
</dbReference>
<accession>A0A562SK56</accession>
<dbReference type="Gene3D" id="3.90.226.10">
    <property type="entry name" value="2-enoyl-CoA Hydratase, Chain A, domain 1"/>
    <property type="match status" value="1"/>
</dbReference>
<keyword evidence="2" id="KW-0732">Signal</keyword>
<proteinExistence type="predicted"/>
<evidence type="ECO:0000256" key="2">
    <source>
        <dbReference type="SAM" id="SignalP"/>
    </source>
</evidence>